<dbReference type="EMBL" id="CP054475">
    <property type="protein sequence ID" value="UXD89262.1"/>
    <property type="molecule type" value="Genomic_DNA"/>
</dbReference>
<dbReference type="Proteomes" id="UP001065322">
    <property type="component" value="Chromosome"/>
</dbReference>
<evidence type="ECO:0000256" key="5">
    <source>
        <dbReference type="ARBA" id="ARBA00023136"/>
    </source>
</evidence>
<name>A0ABY6AET0_9GAMM</name>
<evidence type="ECO:0000313" key="7">
    <source>
        <dbReference type="EMBL" id="UXD89262.1"/>
    </source>
</evidence>
<keyword evidence="3 6" id="KW-0812">Transmembrane</keyword>
<feature type="transmembrane region" description="Helical" evidence="6">
    <location>
        <begin position="12"/>
        <end position="34"/>
    </location>
</feature>
<feature type="transmembrane region" description="Helical" evidence="6">
    <location>
        <begin position="243"/>
        <end position="276"/>
    </location>
</feature>
<comment type="subcellular location">
    <subcellularLocation>
        <location evidence="1">Cell membrane</location>
        <topology evidence="1">Multi-pass membrane protein</topology>
    </subcellularLocation>
</comment>
<evidence type="ECO:0000256" key="1">
    <source>
        <dbReference type="ARBA" id="ARBA00004651"/>
    </source>
</evidence>
<evidence type="ECO:0000256" key="6">
    <source>
        <dbReference type="SAM" id="Phobius"/>
    </source>
</evidence>
<keyword evidence="8" id="KW-1185">Reference proteome</keyword>
<feature type="transmembrane region" description="Helical" evidence="6">
    <location>
        <begin position="283"/>
        <end position="308"/>
    </location>
</feature>
<dbReference type="Pfam" id="PF03706">
    <property type="entry name" value="LPG_synthase_TM"/>
    <property type="match status" value="1"/>
</dbReference>
<sequence>MTAGYFAGWRFRALIISVVVAVGGYLVISLYSGWQDVVEAFWKIGLPGTLIALALSLLNYGLRFIRWQMYLESMGHKVAWRPSLRIYLSGFALTTTPGKAGEAFRGVLLKQRGVPLPATLAAFVSERLSDLIAIVLLTLLGLSQYPQAQNLVLIGIVAILAMLVALSSRRFHSLLLKRSETYSGRFEGAFRAGVALLKDAHNCHSPWLLCIATLLSVVAWGGEALAFYWVLQWLGSDISLSFAVFIYALSVLAGAISFLPGGLGSAEAVMISLLVLKGMTMPVAIAATVFIRLATLWFAVFIGLVALIRSRHGEALPDENNGEVL</sequence>
<accession>A0ABY6AET0</accession>
<dbReference type="InterPro" id="IPR022791">
    <property type="entry name" value="L-PG_synthase/AglD"/>
</dbReference>
<keyword evidence="5 6" id="KW-0472">Membrane</keyword>
<reference evidence="8" key="1">
    <citation type="submission" date="2020-06" db="EMBL/GenBank/DDBJ databases">
        <title>Thalassolituus marinus alknpb1M-1, a hydrocarbon-degrading bacterium isolated from the deep-sea overlying water using an in-situ strategy from the South China Sea basin.</title>
        <authorList>
            <person name="Dong C."/>
            <person name="Chen Y."/>
            <person name="Shao Z."/>
        </authorList>
    </citation>
    <scope>NUCLEOTIDE SEQUENCE [LARGE SCALE GENOMIC DNA]</scope>
    <source>
        <strain evidence="8">alknpb1M-1</strain>
    </source>
</reference>
<organism evidence="7 8">
    <name type="scientific">Thalassolituus hydrocarboniclasticus</name>
    <dbReference type="NCBI Taxonomy" id="2742796"/>
    <lineage>
        <taxon>Bacteria</taxon>
        <taxon>Pseudomonadati</taxon>
        <taxon>Pseudomonadota</taxon>
        <taxon>Gammaproteobacteria</taxon>
        <taxon>Oceanospirillales</taxon>
        <taxon>Oceanospirillaceae</taxon>
        <taxon>Thalassolituus</taxon>
    </lineage>
</organism>
<evidence type="ECO:0000256" key="4">
    <source>
        <dbReference type="ARBA" id="ARBA00022989"/>
    </source>
</evidence>
<feature type="transmembrane region" description="Helical" evidence="6">
    <location>
        <begin position="40"/>
        <end position="62"/>
    </location>
</feature>
<feature type="transmembrane region" description="Helical" evidence="6">
    <location>
        <begin position="207"/>
        <end position="231"/>
    </location>
</feature>
<evidence type="ECO:0000256" key="2">
    <source>
        <dbReference type="ARBA" id="ARBA00022475"/>
    </source>
</evidence>
<dbReference type="PANTHER" id="PTHR39087">
    <property type="entry name" value="UPF0104 MEMBRANE PROTEIN MJ1595"/>
    <property type="match status" value="1"/>
</dbReference>
<dbReference type="PANTHER" id="PTHR39087:SF2">
    <property type="entry name" value="UPF0104 MEMBRANE PROTEIN MJ1595"/>
    <property type="match status" value="1"/>
</dbReference>
<feature type="transmembrane region" description="Helical" evidence="6">
    <location>
        <begin position="151"/>
        <end position="168"/>
    </location>
</feature>
<keyword evidence="4 6" id="KW-1133">Transmembrane helix</keyword>
<proteinExistence type="predicted"/>
<dbReference type="NCBIfam" id="TIGR00374">
    <property type="entry name" value="flippase-like domain"/>
    <property type="match status" value="1"/>
</dbReference>
<evidence type="ECO:0000313" key="8">
    <source>
        <dbReference type="Proteomes" id="UP001065322"/>
    </source>
</evidence>
<evidence type="ECO:0000256" key="3">
    <source>
        <dbReference type="ARBA" id="ARBA00022692"/>
    </source>
</evidence>
<gene>
    <name evidence="7" type="ORF">HUF19_00280</name>
</gene>
<protein>
    <submittedName>
        <fullName evidence="7">Flippase-like domain-containing protein</fullName>
    </submittedName>
</protein>
<keyword evidence="2" id="KW-1003">Cell membrane</keyword>